<proteinExistence type="predicted"/>
<keyword evidence="3" id="KW-1185">Reference proteome</keyword>
<evidence type="ECO:0008006" key="4">
    <source>
        <dbReference type="Google" id="ProtNLM"/>
    </source>
</evidence>
<keyword evidence="1" id="KW-1133">Transmembrane helix</keyword>
<sequence length="56" mass="6356">MATLIVQVVSMVGFFISLILFFLYGKSGSQDKYKLVQYTLLSVTCMSIFITITFFT</sequence>
<evidence type="ECO:0000313" key="2">
    <source>
        <dbReference type="EMBL" id="MBU9724226.1"/>
    </source>
</evidence>
<accession>A0ABS6K046</accession>
<feature type="transmembrane region" description="Helical" evidence="1">
    <location>
        <begin position="35"/>
        <end position="55"/>
    </location>
</feature>
<protein>
    <recommendedName>
        <fullName evidence="4">NADH dehydrogenase subunit 5</fullName>
    </recommendedName>
</protein>
<dbReference type="RefSeq" id="WP_176371511.1">
    <property type="nucleotide sequence ID" value="NZ_JAHQCR010000089.1"/>
</dbReference>
<dbReference type="EMBL" id="JAHQCR010000089">
    <property type="protein sequence ID" value="MBU9724226.1"/>
    <property type="molecule type" value="Genomic_DNA"/>
</dbReference>
<keyword evidence="1" id="KW-0812">Transmembrane</keyword>
<evidence type="ECO:0000256" key="1">
    <source>
        <dbReference type="SAM" id="Phobius"/>
    </source>
</evidence>
<comment type="caution">
    <text evidence="2">The sequence shown here is derived from an EMBL/GenBank/DDBJ whole genome shotgun (WGS) entry which is preliminary data.</text>
</comment>
<organism evidence="2 3">
    <name type="scientific">Evansella alkalicola</name>
    <dbReference type="NCBI Taxonomy" id="745819"/>
    <lineage>
        <taxon>Bacteria</taxon>
        <taxon>Bacillati</taxon>
        <taxon>Bacillota</taxon>
        <taxon>Bacilli</taxon>
        <taxon>Bacillales</taxon>
        <taxon>Bacillaceae</taxon>
        <taxon>Evansella</taxon>
    </lineage>
</organism>
<keyword evidence="1" id="KW-0472">Membrane</keyword>
<gene>
    <name evidence="2" type="ORF">KS407_22645</name>
</gene>
<reference evidence="2 3" key="1">
    <citation type="submission" date="2021-06" db="EMBL/GenBank/DDBJ databases">
        <title>Bacillus sp. RD4P76, an endophyte from a halophyte.</title>
        <authorList>
            <person name="Sun J.-Q."/>
        </authorList>
    </citation>
    <scope>NUCLEOTIDE SEQUENCE [LARGE SCALE GENOMIC DNA]</scope>
    <source>
        <strain evidence="2 3">JCM 17098</strain>
    </source>
</reference>
<evidence type="ECO:0000313" key="3">
    <source>
        <dbReference type="Proteomes" id="UP000790580"/>
    </source>
</evidence>
<feature type="transmembrane region" description="Helical" evidence="1">
    <location>
        <begin position="6"/>
        <end position="23"/>
    </location>
</feature>
<name>A0ABS6K046_9BACI</name>
<dbReference type="Proteomes" id="UP000790580">
    <property type="component" value="Unassembled WGS sequence"/>
</dbReference>